<comment type="cofactor">
    <cofactor evidence="5">
        <name>[2Fe-2S] cluster</name>
        <dbReference type="ChEBI" id="CHEBI:190135"/>
    </cofactor>
</comment>
<evidence type="ECO:0000256" key="3">
    <source>
        <dbReference type="ARBA" id="ARBA00023004"/>
    </source>
</evidence>
<comment type="caution">
    <text evidence="8">The sequence shown here is derived from an EMBL/GenBank/DDBJ whole genome shotgun (WGS) entry which is preliminary data.</text>
</comment>
<protein>
    <submittedName>
        <fullName evidence="8">Rieske (2Fe-2S) protein</fullName>
    </submittedName>
</protein>
<evidence type="ECO:0000259" key="7">
    <source>
        <dbReference type="PROSITE" id="PS51296"/>
    </source>
</evidence>
<evidence type="ECO:0000256" key="5">
    <source>
        <dbReference type="ARBA" id="ARBA00034078"/>
    </source>
</evidence>
<proteinExistence type="inferred from homology"/>
<evidence type="ECO:0000256" key="1">
    <source>
        <dbReference type="ARBA" id="ARBA00022714"/>
    </source>
</evidence>
<organism evidence="8 9">
    <name type="scientific">Reichenbachiella ulvae</name>
    <dbReference type="NCBI Taxonomy" id="2980104"/>
    <lineage>
        <taxon>Bacteria</taxon>
        <taxon>Pseudomonadati</taxon>
        <taxon>Bacteroidota</taxon>
        <taxon>Cytophagia</taxon>
        <taxon>Cytophagales</taxon>
        <taxon>Reichenbachiellaceae</taxon>
        <taxon>Reichenbachiella</taxon>
    </lineage>
</organism>
<evidence type="ECO:0000256" key="2">
    <source>
        <dbReference type="ARBA" id="ARBA00022723"/>
    </source>
</evidence>
<evidence type="ECO:0000256" key="6">
    <source>
        <dbReference type="ARBA" id="ARBA00038001"/>
    </source>
</evidence>
<dbReference type="PANTHER" id="PTHR21496:SF0">
    <property type="entry name" value="RIESKE DOMAIN-CONTAINING PROTEIN"/>
    <property type="match status" value="1"/>
</dbReference>
<dbReference type="EMBL" id="JAOYOD010000001">
    <property type="protein sequence ID" value="MCV9388369.1"/>
    <property type="molecule type" value="Genomic_DNA"/>
</dbReference>
<reference evidence="8 9" key="1">
    <citation type="submission" date="2022-10" db="EMBL/GenBank/DDBJ databases">
        <title>Comparative genomics and taxonomic characterization of three novel marine species of genus Reichenbachiella exhibiting antioxidant and polysaccharide degradation activities.</title>
        <authorList>
            <person name="Muhammad N."/>
            <person name="Lee Y.-J."/>
            <person name="Ko J."/>
            <person name="Kim S.-G."/>
        </authorList>
    </citation>
    <scope>NUCLEOTIDE SEQUENCE [LARGE SCALE GENOMIC DNA]</scope>
    <source>
        <strain evidence="8 9">ABR2-5</strain>
    </source>
</reference>
<dbReference type="RefSeq" id="WP_264139231.1">
    <property type="nucleotide sequence ID" value="NZ_JAOYOD010000001.1"/>
</dbReference>
<dbReference type="InterPro" id="IPR036922">
    <property type="entry name" value="Rieske_2Fe-2S_sf"/>
</dbReference>
<dbReference type="Pfam" id="PF00355">
    <property type="entry name" value="Rieske"/>
    <property type="match status" value="1"/>
</dbReference>
<dbReference type="PANTHER" id="PTHR21496">
    <property type="entry name" value="FERREDOXIN-RELATED"/>
    <property type="match status" value="1"/>
</dbReference>
<comment type="similarity">
    <text evidence="6">Belongs to the bacterial ring-hydroxylating dioxygenase ferredoxin component family.</text>
</comment>
<feature type="domain" description="Rieske" evidence="7">
    <location>
        <begin position="14"/>
        <end position="104"/>
    </location>
</feature>
<accession>A0ABT3CXV6</accession>
<gene>
    <name evidence="8" type="ORF">N7U62_16925</name>
</gene>
<keyword evidence="1" id="KW-0001">2Fe-2S</keyword>
<keyword evidence="3" id="KW-0408">Iron</keyword>
<sequence>MNKVLIFDSKEKAEKTVAANKIVKLQIDDQRICLARRGGEFYAFEEKCPHMSEDLGKGRINPLGEVVCPWHDYRFNMASGEEADSRCRDLKRYELLWEADQLFVMI</sequence>
<dbReference type="Gene3D" id="2.102.10.10">
    <property type="entry name" value="Rieske [2Fe-2S] iron-sulphur domain"/>
    <property type="match status" value="1"/>
</dbReference>
<evidence type="ECO:0000313" key="9">
    <source>
        <dbReference type="Proteomes" id="UP001300692"/>
    </source>
</evidence>
<evidence type="ECO:0000256" key="4">
    <source>
        <dbReference type="ARBA" id="ARBA00023014"/>
    </source>
</evidence>
<keyword evidence="9" id="KW-1185">Reference proteome</keyword>
<name>A0ABT3CXV6_9BACT</name>
<dbReference type="SUPFAM" id="SSF50022">
    <property type="entry name" value="ISP domain"/>
    <property type="match status" value="1"/>
</dbReference>
<dbReference type="Proteomes" id="UP001300692">
    <property type="component" value="Unassembled WGS sequence"/>
</dbReference>
<evidence type="ECO:0000313" key="8">
    <source>
        <dbReference type="EMBL" id="MCV9388369.1"/>
    </source>
</evidence>
<dbReference type="PROSITE" id="PS51296">
    <property type="entry name" value="RIESKE"/>
    <property type="match status" value="1"/>
</dbReference>
<dbReference type="InterPro" id="IPR017941">
    <property type="entry name" value="Rieske_2Fe-2S"/>
</dbReference>
<dbReference type="CDD" id="cd03467">
    <property type="entry name" value="Rieske"/>
    <property type="match status" value="1"/>
</dbReference>
<keyword evidence="4" id="KW-0411">Iron-sulfur</keyword>
<keyword evidence="2" id="KW-0479">Metal-binding</keyword>